<dbReference type="RefSeq" id="WP_185905468.1">
    <property type="nucleotide sequence ID" value="NZ_JACMSE010000006.1"/>
</dbReference>
<dbReference type="InterPro" id="IPR011961">
    <property type="entry name" value="RimM"/>
</dbReference>
<dbReference type="Pfam" id="PF24986">
    <property type="entry name" value="PRC_RimM"/>
    <property type="match status" value="1"/>
</dbReference>
<organism evidence="7 8">
    <name type="scientific">Gordonibacter massiliensis</name>
    <name type="common">ex Traore et al. 2017</name>
    <dbReference type="NCBI Taxonomy" id="1841863"/>
    <lineage>
        <taxon>Bacteria</taxon>
        <taxon>Bacillati</taxon>
        <taxon>Actinomycetota</taxon>
        <taxon>Coriobacteriia</taxon>
        <taxon>Eggerthellales</taxon>
        <taxon>Eggerthellaceae</taxon>
        <taxon>Gordonibacter</taxon>
    </lineage>
</organism>
<evidence type="ECO:0000313" key="8">
    <source>
        <dbReference type="Proteomes" id="UP000587396"/>
    </source>
</evidence>
<evidence type="ECO:0000256" key="1">
    <source>
        <dbReference type="ARBA" id="ARBA00022490"/>
    </source>
</evidence>
<dbReference type="AlphaFoldDB" id="A0A842JGS2"/>
<keyword evidence="4 5" id="KW-0143">Chaperone</keyword>
<comment type="subunit">
    <text evidence="5">Binds ribosomal protein uS19.</text>
</comment>
<keyword evidence="3 5" id="KW-0698">rRNA processing</keyword>
<evidence type="ECO:0000313" key="7">
    <source>
        <dbReference type="EMBL" id="MBC2889681.1"/>
    </source>
</evidence>
<evidence type="ECO:0000256" key="2">
    <source>
        <dbReference type="ARBA" id="ARBA00022517"/>
    </source>
</evidence>
<evidence type="ECO:0000256" key="3">
    <source>
        <dbReference type="ARBA" id="ARBA00022552"/>
    </source>
</evidence>
<evidence type="ECO:0000256" key="5">
    <source>
        <dbReference type="HAMAP-Rule" id="MF_00014"/>
    </source>
</evidence>
<gene>
    <name evidence="5" type="primary">rimM</name>
    <name evidence="7" type="ORF">H7313_10050</name>
</gene>
<evidence type="ECO:0000256" key="4">
    <source>
        <dbReference type="ARBA" id="ARBA00023186"/>
    </source>
</evidence>
<dbReference type="GO" id="GO:0043022">
    <property type="term" value="F:ribosome binding"/>
    <property type="evidence" value="ECO:0007669"/>
    <property type="project" value="InterPro"/>
</dbReference>
<dbReference type="PANTHER" id="PTHR33692:SF1">
    <property type="entry name" value="RIBOSOME MATURATION FACTOR RIMM"/>
    <property type="match status" value="1"/>
</dbReference>
<dbReference type="EMBL" id="JACMSE010000006">
    <property type="protein sequence ID" value="MBC2889681.1"/>
    <property type="molecule type" value="Genomic_DNA"/>
</dbReference>
<dbReference type="GO" id="GO:0042274">
    <property type="term" value="P:ribosomal small subunit biogenesis"/>
    <property type="evidence" value="ECO:0007669"/>
    <property type="project" value="UniProtKB-UniRule"/>
</dbReference>
<dbReference type="SUPFAM" id="SSF50346">
    <property type="entry name" value="PRC-barrel domain"/>
    <property type="match status" value="1"/>
</dbReference>
<keyword evidence="2 5" id="KW-0690">Ribosome biogenesis</keyword>
<dbReference type="PANTHER" id="PTHR33692">
    <property type="entry name" value="RIBOSOME MATURATION FACTOR RIMM"/>
    <property type="match status" value="1"/>
</dbReference>
<feature type="domain" description="Ribosome maturation factor RimM PRC barrel" evidence="6">
    <location>
        <begin position="106"/>
        <end position="170"/>
    </location>
</feature>
<keyword evidence="1 5" id="KW-0963">Cytoplasm</keyword>
<keyword evidence="8" id="KW-1185">Reference proteome</keyword>
<dbReference type="GO" id="GO:0005737">
    <property type="term" value="C:cytoplasm"/>
    <property type="evidence" value="ECO:0007669"/>
    <property type="project" value="UniProtKB-SubCell"/>
</dbReference>
<name>A0A842JGS2_9ACTN</name>
<comment type="function">
    <text evidence="5">An accessory protein needed during the final step in the assembly of 30S ribosomal subunit, possibly for assembly of the head region. Essential for efficient processing of 16S rRNA. May be needed both before and after RbfA during the maturation of 16S rRNA. It has affinity for free ribosomal 30S subunits but not for 70S ribosomes.</text>
</comment>
<dbReference type="Proteomes" id="UP000587396">
    <property type="component" value="Unassembled WGS sequence"/>
</dbReference>
<dbReference type="InterPro" id="IPR011033">
    <property type="entry name" value="PRC_barrel-like_sf"/>
</dbReference>
<reference evidence="7 8" key="1">
    <citation type="submission" date="2020-08" db="EMBL/GenBank/DDBJ databases">
        <authorList>
            <person name="Liu C."/>
            <person name="Sun Q."/>
        </authorList>
    </citation>
    <scope>NUCLEOTIDE SEQUENCE [LARGE SCALE GENOMIC DNA]</scope>
    <source>
        <strain evidence="7 8">N22</strain>
    </source>
</reference>
<dbReference type="InterPro" id="IPR056792">
    <property type="entry name" value="PRC_RimM"/>
</dbReference>
<dbReference type="HAMAP" id="MF_00014">
    <property type="entry name" value="Ribosome_mat_RimM"/>
    <property type="match status" value="1"/>
</dbReference>
<dbReference type="GO" id="GO:0005840">
    <property type="term" value="C:ribosome"/>
    <property type="evidence" value="ECO:0007669"/>
    <property type="project" value="InterPro"/>
</dbReference>
<comment type="caution">
    <text evidence="7">The sequence shown here is derived from an EMBL/GenBank/DDBJ whole genome shotgun (WGS) entry which is preliminary data.</text>
</comment>
<dbReference type="GO" id="GO:0006364">
    <property type="term" value="P:rRNA processing"/>
    <property type="evidence" value="ECO:0007669"/>
    <property type="project" value="UniProtKB-UniRule"/>
</dbReference>
<comment type="domain">
    <text evidence="5">The PRC barrel domain binds ribosomal protein uS19.</text>
</comment>
<sequence>MRAWTDVAVLAKTKNLQGGFVAQSAAGLPFLLFEGLEVAFVPPVLDAPRRARVASVAPIDERSAVVTFDAVGGIDAAEALVGCHCLARRADLPDGAFEALEGAWDGWDVHDARAGLVGAVVGVREMPGQDLLEVASAEGGRTVLIPLVDAFVVDVDEDARRIEVDLPDGLLEL</sequence>
<dbReference type="Gene3D" id="2.30.30.240">
    <property type="entry name" value="PRC-barrel domain"/>
    <property type="match status" value="1"/>
</dbReference>
<comment type="subcellular location">
    <subcellularLocation>
        <location evidence="5">Cytoplasm</location>
    </subcellularLocation>
</comment>
<comment type="similarity">
    <text evidence="5">Belongs to the RimM family.</text>
</comment>
<proteinExistence type="inferred from homology"/>
<evidence type="ECO:0000259" key="6">
    <source>
        <dbReference type="Pfam" id="PF24986"/>
    </source>
</evidence>
<accession>A0A842JGS2</accession>
<protein>
    <recommendedName>
        <fullName evidence="5">Ribosome maturation factor RimM</fullName>
    </recommendedName>
</protein>
<dbReference type="Gene3D" id="2.40.30.60">
    <property type="entry name" value="RimM"/>
    <property type="match status" value="1"/>
</dbReference>
<dbReference type="InterPro" id="IPR036976">
    <property type="entry name" value="RimM_N_sf"/>
</dbReference>